<comment type="caution">
    <text evidence="2">The sequence shown here is derived from an EMBL/GenBank/DDBJ whole genome shotgun (WGS) entry which is preliminary data.</text>
</comment>
<dbReference type="InterPro" id="IPR029659">
    <property type="entry name" value="PRIMA1"/>
</dbReference>
<organism evidence="2 3">
    <name type="scientific">Triplophysa tibetana</name>
    <dbReference type="NCBI Taxonomy" id="1572043"/>
    <lineage>
        <taxon>Eukaryota</taxon>
        <taxon>Metazoa</taxon>
        <taxon>Chordata</taxon>
        <taxon>Craniata</taxon>
        <taxon>Vertebrata</taxon>
        <taxon>Euteleostomi</taxon>
        <taxon>Actinopterygii</taxon>
        <taxon>Neopterygii</taxon>
        <taxon>Teleostei</taxon>
        <taxon>Ostariophysi</taxon>
        <taxon>Cypriniformes</taxon>
        <taxon>Nemacheilidae</taxon>
        <taxon>Triplophysa</taxon>
    </lineage>
</organism>
<name>A0A5A9NPJ4_9TELE</name>
<feature type="transmembrane region" description="Helical" evidence="1">
    <location>
        <begin position="224"/>
        <end position="249"/>
    </location>
</feature>
<keyword evidence="1" id="KW-0472">Membrane</keyword>
<evidence type="ECO:0000313" key="3">
    <source>
        <dbReference type="Proteomes" id="UP000324632"/>
    </source>
</evidence>
<dbReference type="SUPFAM" id="SSF101447">
    <property type="entry name" value="Formin homology 2 domain (FH2 domain)"/>
    <property type="match status" value="1"/>
</dbReference>
<accession>A0A5A9NPJ4</accession>
<proteinExistence type="predicted"/>
<evidence type="ECO:0000256" key="1">
    <source>
        <dbReference type="SAM" id="Phobius"/>
    </source>
</evidence>
<dbReference type="Pfam" id="PF16101">
    <property type="entry name" value="PRIMA1"/>
    <property type="match status" value="1"/>
</dbReference>
<keyword evidence="1" id="KW-0812">Transmembrane</keyword>
<protein>
    <submittedName>
        <fullName evidence="2">Uncharacterized protein</fullName>
    </submittedName>
</protein>
<keyword evidence="3" id="KW-1185">Reference proteome</keyword>
<evidence type="ECO:0000313" key="2">
    <source>
        <dbReference type="EMBL" id="KAA0710806.1"/>
    </source>
</evidence>
<gene>
    <name evidence="2" type="ORF">E1301_Tti003087</name>
</gene>
<keyword evidence="1" id="KW-1133">Transmembrane helix</keyword>
<dbReference type="Proteomes" id="UP000324632">
    <property type="component" value="Chromosome 15"/>
</dbReference>
<sequence length="283" mass="31766">MRRPVPFLQLPTPNYGKMPWGLLSYFVFPNLMSGTLIGVTLGLTLDLVSQTETRRVASGKKEGIVNQSRIYFKGNGVGDSRDPGEFKQQRGSQGSVDTFKKHASARAFSSASYTKLRQNAVGVAVVFRIPFTINFKKEFLRITLSAPNSKPNVRNPTRCNPIGRLALTTAEVQWSCSQHERCQMLCSCRGHPPPPPPPPPPPRMLLTADPGLSVPLLRSWWMDVIVLGTIGSALAFFLLFSIIICYKAIKRINLCERYQWNCHSLFVYVQENTERKEGRQKVP</sequence>
<dbReference type="EMBL" id="SOYY01000015">
    <property type="protein sequence ID" value="KAA0710806.1"/>
    <property type="molecule type" value="Genomic_DNA"/>
</dbReference>
<feature type="transmembrane region" description="Helical" evidence="1">
    <location>
        <begin position="20"/>
        <end position="45"/>
    </location>
</feature>
<dbReference type="AlphaFoldDB" id="A0A5A9NPJ4"/>
<reference evidence="2 3" key="1">
    <citation type="journal article" date="2019" name="Mol. Ecol. Resour.">
        <title>Chromosome-level genome assembly of Triplophysa tibetana, a fish adapted to the harsh high-altitude environment of the Tibetan Plateau.</title>
        <authorList>
            <person name="Yang X."/>
            <person name="Liu H."/>
            <person name="Ma Z."/>
            <person name="Zou Y."/>
            <person name="Zou M."/>
            <person name="Mao Y."/>
            <person name="Li X."/>
            <person name="Wang H."/>
            <person name="Chen T."/>
            <person name="Wang W."/>
            <person name="Yang R."/>
        </authorList>
    </citation>
    <scope>NUCLEOTIDE SEQUENCE [LARGE SCALE GENOMIC DNA]</scope>
    <source>
        <strain evidence="2">TTIB1903HZAU</strain>
        <tissue evidence="2">Muscle</tissue>
    </source>
</reference>